<comment type="cofactor">
    <cofactor evidence="1">
        <name>Fe cation</name>
        <dbReference type="ChEBI" id="CHEBI:24875"/>
    </cofactor>
</comment>
<comment type="similarity">
    <text evidence="2 6">Belongs to the iron/ascorbate-dependent oxidoreductase family.</text>
</comment>
<reference evidence="8 9" key="1">
    <citation type="journal article" date="2018" name="Nat. Genet.">
        <title>The Rosa genome provides new insights in the design of modern roses.</title>
        <authorList>
            <person name="Bendahmane M."/>
        </authorList>
    </citation>
    <scope>NUCLEOTIDE SEQUENCE [LARGE SCALE GENOMIC DNA]</scope>
    <source>
        <strain evidence="9">cv. Old Blush</strain>
    </source>
</reference>
<organism evidence="8 9">
    <name type="scientific">Rosa chinensis</name>
    <name type="common">China rose</name>
    <dbReference type="NCBI Taxonomy" id="74649"/>
    <lineage>
        <taxon>Eukaryota</taxon>
        <taxon>Viridiplantae</taxon>
        <taxon>Streptophyta</taxon>
        <taxon>Embryophyta</taxon>
        <taxon>Tracheophyta</taxon>
        <taxon>Spermatophyta</taxon>
        <taxon>Magnoliopsida</taxon>
        <taxon>eudicotyledons</taxon>
        <taxon>Gunneridae</taxon>
        <taxon>Pentapetalae</taxon>
        <taxon>rosids</taxon>
        <taxon>fabids</taxon>
        <taxon>Rosales</taxon>
        <taxon>Rosaceae</taxon>
        <taxon>Rosoideae</taxon>
        <taxon>Rosoideae incertae sedis</taxon>
        <taxon>Rosa</taxon>
    </lineage>
</organism>
<evidence type="ECO:0000259" key="7">
    <source>
        <dbReference type="PROSITE" id="PS51471"/>
    </source>
</evidence>
<evidence type="ECO:0000256" key="6">
    <source>
        <dbReference type="RuleBase" id="RU003682"/>
    </source>
</evidence>
<dbReference type="PANTHER" id="PTHR10209">
    <property type="entry name" value="OXIDOREDUCTASE, 2OG-FE II OXYGENASE FAMILY PROTEIN"/>
    <property type="match status" value="1"/>
</dbReference>
<dbReference type="Proteomes" id="UP000238479">
    <property type="component" value="Chromosome 4"/>
</dbReference>
<keyword evidence="9" id="KW-1185">Reference proteome</keyword>
<dbReference type="EC" id="1.14.11.20" evidence="8"/>
<evidence type="ECO:0000256" key="5">
    <source>
        <dbReference type="ARBA" id="ARBA00023004"/>
    </source>
</evidence>
<keyword evidence="3 6" id="KW-0479">Metal-binding</keyword>
<dbReference type="Gene3D" id="2.60.120.330">
    <property type="entry name" value="B-lactam Antibiotic, Isopenicillin N Synthase, Chain"/>
    <property type="match status" value="1"/>
</dbReference>
<dbReference type="PROSITE" id="PS51471">
    <property type="entry name" value="FE2OG_OXY"/>
    <property type="match status" value="1"/>
</dbReference>
<dbReference type="InterPro" id="IPR005123">
    <property type="entry name" value="Oxoglu/Fe-dep_dioxygenase_dom"/>
</dbReference>
<name>A0A2P6R033_ROSCH</name>
<dbReference type="OMA" id="TINNGQH"/>
<dbReference type="EMBL" id="PDCK01000042">
    <property type="protein sequence ID" value="PRQ39797.1"/>
    <property type="molecule type" value="Genomic_DNA"/>
</dbReference>
<evidence type="ECO:0000256" key="2">
    <source>
        <dbReference type="ARBA" id="ARBA00008056"/>
    </source>
</evidence>
<dbReference type="SUPFAM" id="SSF51197">
    <property type="entry name" value="Clavaminate synthase-like"/>
    <property type="match status" value="1"/>
</dbReference>
<evidence type="ECO:0000313" key="9">
    <source>
        <dbReference type="Proteomes" id="UP000238479"/>
    </source>
</evidence>
<dbReference type="InterPro" id="IPR027443">
    <property type="entry name" value="IPNS-like_sf"/>
</dbReference>
<evidence type="ECO:0000256" key="3">
    <source>
        <dbReference type="ARBA" id="ARBA00022723"/>
    </source>
</evidence>
<evidence type="ECO:0000313" key="8">
    <source>
        <dbReference type="EMBL" id="PRQ39797.1"/>
    </source>
</evidence>
<evidence type="ECO:0000256" key="1">
    <source>
        <dbReference type="ARBA" id="ARBA00001962"/>
    </source>
</evidence>
<sequence>MLAGNSSDQEDLLLKQVKAFYESKAGVKGLVDAGITKIPQIFIHPPIDPGQVTQTEFSIPVVDLADAAVGMSRHAEVAEGVRRAAETVVGLFLVVNHGIPKRVLEEMLQAIRGFHELPKEVKAHYYSIDPKRKVKSAGSHKLGKPTSLPWRDSLLCDMISEPLDPQELPEICRDITMEYLKRVHKLGVTLFELLSEGLGLKPDHLLGLGCANGHLIAGHYSPPCPEPELTINNGQHTDLGFLSIVLQDSINALQLLYQNQWIDVPTVPGALVVNIGDFLQLLSNNKYISVMHRVLAKKEGPRVSVGCFFNHIPQENSAGRLLEPIKELISEKNPPIYRGTSAIDYIGPTTGKR</sequence>
<dbReference type="GO" id="GO:0050590">
    <property type="term" value="F:desacetoxyvindoline 4-hydroxylase activity"/>
    <property type="evidence" value="ECO:0007669"/>
    <property type="project" value="UniProtKB-EC"/>
</dbReference>
<dbReference type="PANTHER" id="PTHR10209:SF776">
    <property type="entry name" value="2OG-FE(II) OXYGENASE FAMILY OXIDOREDUCTASE"/>
    <property type="match status" value="1"/>
</dbReference>
<dbReference type="STRING" id="74649.A0A2P6R033"/>
<accession>A0A2P6R033</accession>
<dbReference type="OrthoDB" id="288590at2759"/>
<dbReference type="FunFam" id="2.60.120.330:FF:000005">
    <property type="entry name" value="1-aminocyclopropane-1-carboxylate oxidase homolog 1"/>
    <property type="match status" value="1"/>
</dbReference>
<protein>
    <submittedName>
        <fullName evidence="8">Putative deacetoxyvindoline 4-hydroxylase</fullName>
        <ecNumber evidence="8">1.14.11.20</ecNumber>
    </submittedName>
</protein>
<proteinExistence type="inferred from homology"/>
<dbReference type="Pfam" id="PF14226">
    <property type="entry name" value="DIOX_N"/>
    <property type="match status" value="1"/>
</dbReference>
<evidence type="ECO:0000256" key="4">
    <source>
        <dbReference type="ARBA" id="ARBA00023002"/>
    </source>
</evidence>
<gene>
    <name evidence="8" type="ORF">RchiOBHm_Chr4g0429131</name>
</gene>
<dbReference type="GO" id="GO:0046872">
    <property type="term" value="F:metal ion binding"/>
    <property type="evidence" value="ECO:0007669"/>
    <property type="project" value="UniProtKB-KW"/>
</dbReference>
<dbReference type="AlphaFoldDB" id="A0A2P6R033"/>
<dbReference type="Gramene" id="PRQ39797">
    <property type="protein sequence ID" value="PRQ39797"/>
    <property type="gene ID" value="RchiOBHm_Chr4g0429131"/>
</dbReference>
<keyword evidence="5 6" id="KW-0408">Iron</keyword>
<comment type="caution">
    <text evidence="8">The sequence shown here is derived from an EMBL/GenBank/DDBJ whole genome shotgun (WGS) entry which is preliminary data.</text>
</comment>
<keyword evidence="4 6" id="KW-0560">Oxidoreductase</keyword>
<feature type="domain" description="Fe2OG dioxygenase" evidence="7">
    <location>
        <begin position="210"/>
        <end position="312"/>
    </location>
</feature>
<dbReference type="InterPro" id="IPR044861">
    <property type="entry name" value="IPNS-like_FE2OG_OXY"/>
</dbReference>
<dbReference type="Pfam" id="PF03171">
    <property type="entry name" value="2OG-FeII_Oxy"/>
    <property type="match status" value="1"/>
</dbReference>
<dbReference type="InterPro" id="IPR026992">
    <property type="entry name" value="DIOX_N"/>
</dbReference>